<keyword evidence="7 14" id="KW-0418">Kinase</keyword>
<dbReference type="PRINTS" id="PR00344">
    <property type="entry name" value="BCTRLSENSOR"/>
</dbReference>
<dbReference type="InterPro" id="IPR003661">
    <property type="entry name" value="HisK_dim/P_dom"/>
</dbReference>
<organism evidence="14 15">
    <name type="scientific">Cognatiyoonia sediminum</name>
    <dbReference type="NCBI Taxonomy" id="1508389"/>
    <lineage>
        <taxon>Bacteria</taxon>
        <taxon>Pseudomonadati</taxon>
        <taxon>Pseudomonadota</taxon>
        <taxon>Alphaproteobacteria</taxon>
        <taxon>Rhodobacterales</taxon>
        <taxon>Paracoccaceae</taxon>
        <taxon>Cognatiyoonia</taxon>
    </lineage>
</organism>
<dbReference type="PANTHER" id="PTHR45436:SF8">
    <property type="entry name" value="HISTIDINE KINASE"/>
    <property type="match status" value="1"/>
</dbReference>
<feature type="transmembrane region" description="Helical" evidence="11">
    <location>
        <begin position="141"/>
        <end position="166"/>
    </location>
</feature>
<dbReference type="PANTHER" id="PTHR45436">
    <property type="entry name" value="SENSOR HISTIDINE KINASE YKOH"/>
    <property type="match status" value="1"/>
</dbReference>
<evidence type="ECO:0000256" key="1">
    <source>
        <dbReference type="ARBA" id="ARBA00000085"/>
    </source>
</evidence>
<dbReference type="EC" id="2.7.13.3" evidence="3"/>
<dbReference type="InterPro" id="IPR050428">
    <property type="entry name" value="TCS_sensor_his_kinase"/>
</dbReference>
<keyword evidence="8 11" id="KW-1133">Transmembrane helix</keyword>
<dbReference type="InterPro" id="IPR004358">
    <property type="entry name" value="Sig_transdc_His_kin-like_C"/>
</dbReference>
<gene>
    <name evidence="14" type="ORF">SAMN05444003_2139</name>
</gene>
<dbReference type="Pfam" id="PF02518">
    <property type="entry name" value="HATPase_c"/>
    <property type="match status" value="1"/>
</dbReference>
<dbReference type="SMART" id="SM00304">
    <property type="entry name" value="HAMP"/>
    <property type="match status" value="1"/>
</dbReference>
<dbReference type="SMART" id="SM00388">
    <property type="entry name" value="HisKA"/>
    <property type="match status" value="1"/>
</dbReference>
<dbReference type="GO" id="GO:0005886">
    <property type="term" value="C:plasma membrane"/>
    <property type="evidence" value="ECO:0007669"/>
    <property type="project" value="TreeGrafter"/>
</dbReference>
<dbReference type="Proteomes" id="UP000184074">
    <property type="component" value="Unassembled WGS sequence"/>
</dbReference>
<keyword evidence="9" id="KW-0902">Two-component regulatory system</keyword>
<keyword evidence="15" id="KW-1185">Reference proteome</keyword>
<evidence type="ECO:0000256" key="10">
    <source>
        <dbReference type="ARBA" id="ARBA00023136"/>
    </source>
</evidence>
<keyword evidence="6 11" id="KW-0812">Transmembrane</keyword>
<evidence type="ECO:0000256" key="2">
    <source>
        <dbReference type="ARBA" id="ARBA00004370"/>
    </source>
</evidence>
<dbReference type="STRING" id="1508389.SAMN05444003_2139"/>
<dbReference type="CDD" id="cd00082">
    <property type="entry name" value="HisKA"/>
    <property type="match status" value="1"/>
</dbReference>
<evidence type="ECO:0000256" key="7">
    <source>
        <dbReference type="ARBA" id="ARBA00022777"/>
    </source>
</evidence>
<dbReference type="CDD" id="cd00075">
    <property type="entry name" value="HATPase"/>
    <property type="match status" value="1"/>
</dbReference>
<dbReference type="SUPFAM" id="SSF47384">
    <property type="entry name" value="Homodimeric domain of signal transducing histidine kinase"/>
    <property type="match status" value="1"/>
</dbReference>
<dbReference type="AlphaFoldDB" id="A0A1M5QJV0"/>
<accession>A0A1M5QJV0</accession>
<evidence type="ECO:0000259" key="12">
    <source>
        <dbReference type="PROSITE" id="PS50109"/>
    </source>
</evidence>
<dbReference type="InterPro" id="IPR036890">
    <property type="entry name" value="HATPase_C_sf"/>
</dbReference>
<keyword evidence="10 11" id="KW-0472">Membrane</keyword>
<evidence type="ECO:0000313" key="15">
    <source>
        <dbReference type="Proteomes" id="UP000184074"/>
    </source>
</evidence>
<feature type="domain" description="Histidine kinase" evidence="12">
    <location>
        <begin position="227"/>
        <end position="440"/>
    </location>
</feature>
<dbReference type="EMBL" id="FQXB01000003">
    <property type="protein sequence ID" value="SHH13843.1"/>
    <property type="molecule type" value="Genomic_DNA"/>
</dbReference>
<dbReference type="RefSeq" id="WP_083526252.1">
    <property type="nucleotide sequence ID" value="NZ_FQXB01000003.1"/>
</dbReference>
<dbReference type="InterPro" id="IPR003594">
    <property type="entry name" value="HATPase_dom"/>
</dbReference>
<dbReference type="Gene3D" id="6.10.340.10">
    <property type="match status" value="1"/>
</dbReference>
<proteinExistence type="predicted"/>
<evidence type="ECO:0000256" key="6">
    <source>
        <dbReference type="ARBA" id="ARBA00022692"/>
    </source>
</evidence>
<dbReference type="Gene3D" id="3.30.565.10">
    <property type="entry name" value="Histidine kinase-like ATPase, C-terminal domain"/>
    <property type="match status" value="1"/>
</dbReference>
<evidence type="ECO:0000313" key="14">
    <source>
        <dbReference type="EMBL" id="SHH13843.1"/>
    </source>
</evidence>
<evidence type="ECO:0000256" key="8">
    <source>
        <dbReference type="ARBA" id="ARBA00022989"/>
    </source>
</evidence>
<protein>
    <recommendedName>
        <fullName evidence="3">histidine kinase</fullName>
        <ecNumber evidence="3">2.7.13.3</ecNumber>
    </recommendedName>
</protein>
<dbReference type="GO" id="GO:0000155">
    <property type="term" value="F:phosphorelay sensor kinase activity"/>
    <property type="evidence" value="ECO:0007669"/>
    <property type="project" value="InterPro"/>
</dbReference>
<sequence>MFSNLRASAIRITRLSALRQAVVLSLTFLVLLFLAGVFSIIEFERVFENRIEDELRGRFVVVSADVSERGFVASSYPRTGTEYVSVLPESSDVRLGFHEHRPGPDGRLRDNGDWLYLVGQVGDEYLVVGTNLGRREEFLEVILQAMGIVGLGAGLITLCVGVYFGWRSQRRMTRISRTLAAAADGDLNARTGVTRSRDDLDELSHQVDDTIEQLDVLIRQTRDFSANIAHDLKTPLARLRIRLEKALTTEIDEGDSVEEIGSALEQADEVISIFDAFLRIAKLESGTAQAKFEPIALGALLTEIEDTYAPVVEHGGRVLKLELSSPTIINGDRVLLLQLLANLIENAIRYTPDGSDLTLFAEGASIGLADTGPGIPADEYENVIKPSYRLEKSRTQDGAGLGLALVKTIADVHGAALTLSENPESESAGLIVKVDFSKKS</sequence>
<evidence type="ECO:0000259" key="13">
    <source>
        <dbReference type="PROSITE" id="PS50885"/>
    </source>
</evidence>
<evidence type="ECO:0000256" key="3">
    <source>
        <dbReference type="ARBA" id="ARBA00012438"/>
    </source>
</evidence>
<name>A0A1M5QJV0_9RHOB</name>
<evidence type="ECO:0000256" key="11">
    <source>
        <dbReference type="SAM" id="Phobius"/>
    </source>
</evidence>
<reference evidence="14 15" key="1">
    <citation type="submission" date="2016-11" db="EMBL/GenBank/DDBJ databases">
        <authorList>
            <person name="Jaros S."/>
            <person name="Januszkiewicz K."/>
            <person name="Wedrychowicz H."/>
        </authorList>
    </citation>
    <scope>NUCLEOTIDE SEQUENCE [LARGE SCALE GENOMIC DNA]</scope>
    <source>
        <strain evidence="14 15">DSM 28715</strain>
    </source>
</reference>
<dbReference type="InterPro" id="IPR036097">
    <property type="entry name" value="HisK_dim/P_sf"/>
</dbReference>
<dbReference type="PROSITE" id="PS50885">
    <property type="entry name" value="HAMP"/>
    <property type="match status" value="1"/>
</dbReference>
<comment type="catalytic activity">
    <reaction evidence="1">
        <text>ATP + protein L-histidine = ADP + protein N-phospho-L-histidine.</text>
        <dbReference type="EC" id="2.7.13.3"/>
    </reaction>
</comment>
<dbReference type="InterPro" id="IPR003660">
    <property type="entry name" value="HAMP_dom"/>
</dbReference>
<feature type="domain" description="HAMP" evidence="13">
    <location>
        <begin position="166"/>
        <end position="219"/>
    </location>
</feature>
<evidence type="ECO:0000256" key="4">
    <source>
        <dbReference type="ARBA" id="ARBA00022553"/>
    </source>
</evidence>
<dbReference type="OrthoDB" id="9815202at2"/>
<keyword evidence="5" id="KW-0808">Transferase</keyword>
<feature type="transmembrane region" description="Helical" evidence="11">
    <location>
        <begin position="21"/>
        <end position="41"/>
    </location>
</feature>
<dbReference type="Gene3D" id="1.10.287.130">
    <property type="match status" value="1"/>
</dbReference>
<dbReference type="PROSITE" id="PS50109">
    <property type="entry name" value="HIS_KIN"/>
    <property type="match status" value="1"/>
</dbReference>
<keyword evidence="4" id="KW-0597">Phosphoprotein</keyword>
<evidence type="ECO:0000256" key="9">
    <source>
        <dbReference type="ARBA" id="ARBA00023012"/>
    </source>
</evidence>
<comment type="subcellular location">
    <subcellularLocation>
        <location evidence="2">Membrane</location>
    </subcellularLocation>
</comment>
<dbReference type="InterPro" id="IPR005467">
    <property type="entry name" value="His_kinase_dom"/>
</dbReference>
<evidence type="ECO:0000256" key="5">
    <source>
        <dbReference type="ARBA" id="ARBA00022679"/>
    </source>
</evidence>
<dbReference type="SMART" id="SM00387">
    <property type="entry name" value="HATPase_c"/>
    <property type="match status" value="1"/>
</dbReference>
<dbReference type="SUPFAM" id="SSF55874">
    <property type="entry name" value="ATPase domain of HSP90 chaperone/DNA topoisomerase II/histidine kinase"/>
    <property type="match status" value="1"/>
</dbReference>
<dbReference type="Pfam" id="PF00512">
    <property type="entry name" value="HisKA"/>
    <property type="match status" value="1"/>
</dbReference>